<evidence type="ECO:0000313" key="2">
    <source>
        <dbReference type="Proteomes" id="UP001595891"/>
    </source>
</evidence>
<gene>
    <name evidence="1" type="ORF">ACFO8L_18425</name>
</gene>
<dbReference type="RefSeq" id="WP_262840888.1">
    <property type="nucleotide sequence ID" value="NZ_JANZYP010000002.1"/>
</dbReference>
<dbReference type="EMBL" id="JBHSFN010000010">
    <property type="protein sequence ID" value="MFC4588074.1"/>
    <property type="molecule type" value="Genomic_DNA"/>
</dbReference>
<accession>A0ABV9EJJ1</accession>
<dbReference type="Proteomes" id="UP001595891">
    <property type="component" value="Unassembled WGS sequence"/>
</dbReference>
<reference evidence="2" key="1">
    <citation type="journal article" date="2019" name="Int. J. Syst. Evol. Microbiol.">
        <title>The Global Catalogue of Microorganisms (GCM) 10K type strain sequencing project: providing services to taxonomists for standard genome sequencing and annotation.</title>
        <authorList>
            <consortium name="The Broad Institute Genomics Platform"/>
            <consortium name="The Broad Institute Genome Sequencing Center for Infectious Disease"/>
            <person name="Wu L."/>
            <person name="Ma J."/>
        </authorList>
    </citation>
    <scope>NUCLEOTIDE SEQUENCE [LARGE SCALE GENOMIC DNA]</scope>
    <source>
        <strain evidence="2">CCUG 49560</strain>
    </source>
</reference>
<protein>
    <submittedName>
        <fullName evidence="1">Uncharacterized protein</fullName>
    </submittedName>
</protein>
<proteinExistence type="predicted"/>
<evidence type="ECO:0000313" key="1">
    <source>
        <dbReference type="EMBL" id="MFC4588074.1"/>
    </source>
</evidence>
<sequence length="77" mass="8325">MRFTEPIGWVMYTVGAVGEWLTEAAVQVKKVLTYAAIAFVAFYLFTRPADAASAVKGAMDTVVNAADSLALFFTKLT</sequence>
<keyword evidence="2" id="KW-1185">Reference proteome</keyword>
<comment type="caution">
    <text evidence="1">The sequence shown here is derived from an EMBL/GenBank/DDBJ whole genome shotgun (WGS) entry which is preliminary data.</text>
</comment>
<name>A0ABV9EJJ1_9ACTN</name>
<organism evidence="1 2">
    <name type="scientific">Sphaerisporangium corydalis</name>
    <dbReference type="NCBI Taxonomy" id="1441875"/>
    <lineage>
        <taxon>Bacteria</taxon>
        <taxon>Bacillati</taxon>
        <taxon>Actinomycetota</taxon>
        <taxon>Actinomycetes</taxon>
        <taxon>Streptosporangiales</taxon>
        <taxon>Streptosporangiaceae</taxon>
        <taxon>Sphaerisporangium</taxon>
    </lineage>
</organism>